<feature type="region of interest" description="Disordered" evidence="8">
    <location>
        <begin position="335"/>
        <end position="354"/>
    </location>
</feature>
<evidence type="ECO:0000256" key="1">
    <source>
        <dbReference type="ARBA" id="ARBA00022475"/>
    </source>
</evidence>
<protein>
    <recommendedName>
        <fullName evidence="7">Endolytic murein transglycosylase</fullName>
        <ecNumber evidence="7">4.2.2.29</ecNumber>
    </recommendedName>
    <alternativeName>
        <fullName evidence="7">Peptidoglycan lytic transglycosylase</fullName>
    </alternativeName>
    <alternativeName>
        <fullName evidence="7">Peptidoglycan polymerization terminase</fullName>
    </alternativeName>
</protein>
<dbReference type="Pfam" id="PF02618">
    <property type="entry name" value="YceG"/>
    <property type="match status" value="1"/>
</dbReference>
<keyword evidence="10" id="KW-1185">Reference proteome</keyword>
<keyword evidence="7" id="KW-0997">Cell inner membrane</keyword>
<evidence type="ECO:0000313" key="9">
    <source>
        <dbReference type="EMBL" id="MFC6361891.1"/>
    </source>
</evidence>
<comment type="function">
    <text evidence="7">Functions as a peptidoglycan terminase that cleaves nascent peptidoglycan strands endolytically to terminate their elongation.</text>
</comment>
<feature type="site" description="Important for catalytic activity" evidence="7">
    <location>
        <position position="217"/>
    </location>
</feature>
<comment type="caution">
    <text evidence="9">The sequence shown here is derived from an EMBL/GenBank/DDBJ whole genome shotgun (WGS) entry which is preliminary data.</text>
</comment>
<dbReference type="EMBL" id="JBHSUC010000006">
    <property type="protein sequence ID" value="MFC6361891.1"/>
    <property type="molecule type" value="Genomic_DNA"/>
</dbReference>
<dbReference type="PANTHER" id="PTHR30518">
    <property type="entry name" value="ENDOLYTIC MUREIN TRANSGLYCOSYLASE"/>
    <property type="match status" value="1"/>
</dbReference>
<evidence type="ECO:0000256" key="8">
    <source>
        <dbReference type="SAM" id="MobiDB-lite"/>
    </source>
</evidence>
<gene>
    <name evidence="7 9" type="primary">mltG</name>
    <name evidence="9" type="ORF">ACFP73_07235</name>
</gene>
<sequence length="354" mass="39621">MQKKIKFILSLAVISAAVIGGGLWKIRQLAESPLLISQQTIYTLPAGTGRLGLEQQLQQQHIMRDSVWFSWLLKAEPQLASFKAGTYRLEPGMTVRGLLELLASGKEAQFPVRFIDGQRLSEWLNVLRNAPYLRHELTDDQLSSVAAALKLPEKDPEGWFYPDTYLYTAHMSDVSLLTRAHQRMVKLVDQVWEGRATDLPYKDKNQLLTMASIIEKETALSDEREKIASVFVNRLRLGMKLQTDPTVIYGMGDLYRGTLTRKDLETPTAYNTYVIPALPPGPIAIPGKASLLAAAHPVTSNYLYFVANGSGGHTFSSTLAAHNRAVQAWRTLQDKAPDSRQAREVQEKKTTNEK</sequence>
<comment type="catalytic activity">
    <reaction evidence="7">
        <text>a peptidoglycan chain = a peptidoglycan chain with N-acetyl-1,6-anhydromuramyl-[peptide] at the reducing end + a peptidoglycan chain with N-acetylglucosamine at the non-reducing end.</text>
        <dbReference type="EC" id="4.2.2.29"/>
    </reaction>
</comment>
<dbReference type="HAMAP" id="MF_02065">
    <property type="entry name" value="MltG"/>
    <property type="match status" value="1"/>
</dbReference>
<organism evidence="9 10">
    <name type="scientific">Tatumella punctata</name>
    <dbReference type="NCBI Taxonomy" id="399969"/>
    <lineage>
        <taxon>Bacteria</taxon>
        <taxon>Pseudomonadati</taxon>
        <taxon>Pseudomonadota</taxon>
        <taxon>Gammaproteobacteria</taxon>
        <taxon>Enterobacterales</taxon>
        <taxon>Erwiniaceae</taxon>
        <taxon>Tatumella</taxon>
    </lineage>
</organism>
<evidence type="ECO:0000256" key="4">
    <source>
        <dbReference type="ARBA" id="ARBA00023136"/>
    </source>
</evidence>
<dbReference type="EC" id="4.2.2.29" evidence="7"/>
<keyword evidence="4 7" id="KW-0472">Membrane</keyword>
<dbReference type="PANTHER" id="PTHR30518:SF2">
    <property type="entry name" value="ENDOLYTIC MUREIN TRANSGLYCOSYLASE"/>
    <property type="match status" value="1"/>
</dbReference>
<evidence type="ECO:0000256" key="7">
    <source>
        <dbReference type="HAMAP-Rule" id="MF_02065"/>
    </source>
</evidence>
<dbReference type="NCBIfam" id="TIGR00247">
    <property type="entry name" value="endolytic transglycosylase MltG"/>
    <property type="match status" value="1"/>
</dbReference>
<evidence type="ECO:0000256" key="5">
    <source>
        <dbReference type="ARBA" id="ARBA00023239"/>
    </source>
</evidence>
<keyword evidence="3 7" id="KW-1133">Transmembrane helix</keyword>
<reference evidence="10" key="1">
    <citation type="journal article" date="2019" name="Int. J. Syst. Evol. Microbiol.">
        <title>The Global Catalogue of Microorganisms (GCM) 10K type strain sequencing project: providing services to taxonomists for standard genome sequencing and annotation.</title>
        <authorList>
            <consortium name="The Broad Institute Genomics Platform"/>
            <consortium name="The Broad Institute Genome Sequencing Center for Infectious Disease"/>
            <person name="Wu L."/>
            <person name="Ma J."/>
        </authorList>
    </citation>
    <scope>NUCLEOTIDE SEQUENCE [LARGE SCALE GENOMIC DNA]</scope>
    <source>
        <strain evidence="10">CGMCC 4.1530</strain>
    </source>
</reference>
<evidence type="ECO:0000313" key="10">
    <source>
        <dbReference type="Proteomes" id="UP001596215"/>
    </source>
</evidence>
<keyword evidence="1 7" id="KW-1003">Cell membrane</keyword>
<accession>A0ABW1VQ15</accession>
<evidence type="ECO:0000256" key="6">
    <source>
        <dbReference type="ARBA" id="ARBA00023316"/>
    </source>
</evidence>
<keyword evidence="5 7" id="KW-0456">Lyase</keyword>
<evidence type="ECO:0000256" key="2">
    <source>
        <dbReference type="ARBA" id="ARBA00022692"/>
    </source>
</evidence>
<name>A0ABW1VQ15_9GAMM</name>
<evidence type="ECO:0000256" key="3">
    <source>
        <dbReference type="ARBA" id="ARBA00022989"/>
    </source>
</evidence>
<comment type="similarity">
    <text evidence="7">Belongs to the transglycosylase MltG family.</text>
</comment>
<keyword evidence="6 7" id="KW-0961">Cell wall biogenesis/degradation</keyword>
<dbReference type="CDD" id="cd08010">
    <property type="entry name" value="MltG_like"/>
    <property type="match status" value="1"/>
</dbReference>
<keyword evidence="2 7" id="KW-0812">Transmembrane</keyword>
<dbReference type="InterPro" id="IPR003770">
    <property type="entry name" value="MLTG-like"/>
</dbReference>
<proteinExistence type="inferred from homology"/>
<dbReference type="Gene3D" id="3.30.160.60">
    <property type="entry name" value="Classic Zinc Finger"/>
    <property type="match status" value="2"/>
</dbReference>
<dbReference type="Proteomes" id="UP001596215">
    <property type="component" value="Unassembled WGS sequence"/>
</dbReference>
<dbReference type="RefSeq" id="WP_212708734.1">
    <property type="nucleotide sequence ID" value="NZ_BAAAFW010000037.1"/>
</dbReference>